<organism evidence="1 2">
    <name type="scientific">Nitrososphaera gargensis (strain Ga9.2)</name>
    <dbReference type="NCBI Taxonomy" id="1237085"/>
    <lineage>
        <taxon>Archaea</taxon>
        <taxon>Nitrososphaerota</taxon>
        <taxon>Nitrososphaeria</taxon>
        <taxon>Nitrososphaerales</taxon>
        <taxon>Nitrososphaeraceae</taxon>
        <taxon>Nitrososphaera</taxon>
    </lineage>
</organism>
<dbReference type="GeneID" id="13797515"/>
<dbReference type="OrthoDB" id="5854at2157"/>
<reference evidence="1 2" key="1">
    <citation type="journal article" date="2012" name="Environ. Microbiol.">
        <title>The genome of the ammonia-oxidizing Candidatus Nitrososphaera gargensis: insights into metabolic versatility and environmental adaptations.</title>
        <authorList>
            <person name="Spang A."/>
            <person name="Poehlein A."/>
            <person name="Offre P."/>
            <person name="Zumbragel S."/>
            <person name="Haider S."/>
            <person name="Rychlik N."/>
            <person name="Nowka B."/>
            <person name="Schmeisser C."/>
            <person name="Lebedeva E.V."/>
            <person name="Rattei T."/>
            <person name="Bohm C."/>
            <person name="Schmid M."/>
            <person name="Galushko A."/>
            <person name="Hatzenpichler R."/>
            <person name="Weinmaier T."/>
            <person name="Daniel R."/>
            <person name="Schleper C."/>
            <person name="Spieck E."/>
            <person name="Streit W."/>
            <person name="Wagner M."/>
        </authorList>
    </citation>
    <scope>NUCLEOTIDE SEQUENCE [LARGE SCALE GENOMIC DNA]</scope>
    <source>
        <strain evidence="2">Ga9.2</strain>
    </source>
</reference>
<evidence type="ECO:0000313" key="2">
    <source>
        <dbReference type="Proteomes" id="UP000008037"/>
    </source>
</evidence>
<name>K0IA63_NITGG</name>
<dbReference type="RefSeq" id="WP_015018733.1">
    <property type="nucleotide sequence ID" value="NC_018719.1"/>
</dbReference>
<evidence type="ECO:0000313" key="1">
    <source>
        <dbReference type="EMBL" id="AFU58196.1"/>
    </source>
</evidence>
<accession>K0IA63</accession>
<protein>
    <submittedName>
        <fullName evidence="1">Uncharacterized protein</fullName>
    </submittedName>
</protein>
<dbReference type="BioCyc" id="CNIT1237085:G1324-1254-MONOMER"/>
<sequence length="99" mass="11163">MAEAHENGYSIHFAHYAGKLEQHLRKNGISCHDADLIIEESSVLYFEKLYSSGSKISKLLKRYDPAQIFAESATKAIERHLPEAKDTFGSYSEIANCIK</sequence>
<gene>
    <name evidence="1" type="ordered locus">Ngar_c12560</name>
</gene>
<dbReference type="KEGG" id="nga:Ngar_c12560"/>
<dbReference type="Proteomes" id="UP000008037">
    <property type="component" value="Chromosome"/>
</dbReference>
<keyword evidence="2" id="KW-1185">Reference proteome</keyword>
<dbReference type="HOGENOM" id="CLU_2140090_0_0_2"/>
<dbReference type="EMBL" id="CP002408">
    <property type="protein sequence ID" value="AFU58196.1"/>
    <property type="molecule type" value="Genomic_DNA"/>
</dbReference>
<dbReference type="AlphaFoldDB" id="K0IA63"/>
<proteinExistence type="predicted"/>
<dbReference type="STRING" id="1237085.Ngar_c12560"/>
<dbReference type="InParanoid" id="K0IA63"/>